<dbReference type="GO" id="GO:0042597">
    <property type="term" value="C:periplasmic space"/>
    <property type="evidence" value="ECO:0007669"/>
    <property type="project" value="UniProtKB-SubCell"/>
</dbReference>
<dbReference type="InterPro" id="IPR006059">
    <property type="entry name" value="SBP"/>
</dbReference>
<dbReference type="PRINTS" id="PR00909">
    <property type="entry name" value="SPERMDNBNDNG"/>
</dbReference>
<dbReference type="SUPFAM" id="SSF53850">
    <property type="entry name" value="Periplasmic binding protein-like II"/>
    <property type="match status" value="1"/>
</dbReference>
<evidence type="ECO:0000313" key="7">
    <source>
        <dbReference type="EMBL" id="MBD8067130.1"/>
    </source>
</evidence>
<evidence type="ECO:0000256" key="5">
    <source>
        <dbReference type="PIRNR" id="PIRNR019574"/>
    </source>
</evidence>
<reference evidence="7" key="1">
    <citation type="submission" date="2020-09" db="EMBL/GenBank/DDBJ databases">
        <title>Genome seq and assembly of Devosia sp.</title>
        <authorList>
            <person name="Chhetri G."/>
        </authorList>
    </citation>
    <scope>NUCLEOTIDE SEQUENCE</scope>
    <source>
        <strain evidence="7">PTR5</strain>
    </source>
</reference>
<keyword evidence="3 6" id="KW-0732">Signal</keyword>
<evidence type="ECO:0000256" key="6">
    <source>
        <dbReference type="SAM" id="SignalP"/>
    </source>
</evidence>
<protein>
    <recommendedName>
        <fullName evidence="5">Putrescine-binding periplasmic protein</fullName>
    </recommendedName>
</protein>
<name>A0A927FVJ3_9HYPH</name>
<dbReference type="InterPro" id="IPR001188">
    <property type="entry name" value="Sperm_putr-bd"/>
</dbReference>
<evidence type="ECO:0000256" key="3">
    <source>
        <dbReference type="ARBA" id="ARBA00022729"/>
    </source>
</evidence>
<keyword evidence="8" id="KW-1185">Reference proteome</keyword>
<gene>
    <name evidence="7" type="ORF">IC608_16795</name>
</gene>
<dbReference type="GO" id="GO:0015846">
    <property type="term" value="P:polyamine transport"/>
    <property type="evidence" value="ECO:0007669"/>
    <property type="project" value="InterPro"/>
</dbReference>
<keyword evidence="2 5" id="KW-0813">Transport</keyword>
<feature type="signal peptide" evidence="6">
    <location>
        <begin position="1"/>
        <end position="20"/>
    </location>
</feature>
<sequence length="363" mass="39527">MNKTLALAFGALAIASPALAQEEPVLNVYNWSDYIAEDTIANFEAETGIKVNYDVYDNNEIVDAKLLAGSSGYDIVVPSGNFLERQIKAGLIHELDKSKLPNLKNMDPAVMKTAESQDPGNAHGVPYMINTIGLGYNVAKVKEALGADAPIDSWDLLFKPEVVEKLAGCGVTVLDSPSEVMGIALHYLGLDPNSESEEDLAKAEELMNSIKPYIRYFHSSQYIDDLGNGEVCLSLGYSGDIFIASDAAAEAGQGTEVNYLIPKEGAATLFDFLAIPIDAPHPDNAHKFINYIMEPEVVAAITNYVFYANPNLPALEFVDDEVKNNPGIYPPAETIAKAFVMQAHSPDYEEILTRTWTRIKTGQ</sequence>
<comment type="subcellular location">
    <subcellularLocation>
        <location evidence="1 5">Periplasm</location>
    </subcellularLocation>
</comment>
<comment type="similarity">
    <text evidence="5">Belongs to the bacterial solute-binding protein PotD/PotF family.</text>
</comment>
<dbReference type="EMBL" id="JACYFU010000005">
    <property type="protein sequence ID" value="MBD8067130.1"/>
    <property type="molecule type" value="Genomic_DNA"/>
</dbReference>
<accession>A0A927FVJ3</accession>
<dbReference type="GO" id="GO:0019808">
    <property type="term" value="F:polyamine binding"/>
    <property type="evidence" value="ECO:0007669"/>
    <property type="project" value="InterPro"/>
</dbReference>
<proteinExistence type="inferred from homology"/>
<dbReference type="Gene3D" id="3.40.190.10">
    <property type="entry name" value="Periplasmic binding protein-like II"/>
    <property type="match status" value="2"/>
</dbReference>
<comment type="caution">
    <text evidence="7">The sequence shown here is derived from an EMBL/GenBank/DDBJ whole genome shotgun (WGS) entry which is preliminary data.</text>
</comment>
<evidence type="ECO:0000256" key="1">
    <source>
        <dbReference type="ARBA" id="ARBA00004418"/>
    </source>
</evidence>
<comment type="function">
    <text evidence="5">Required for the activity of the bacterial periplasmic transport system of putrescine.</text>
</comment>
<dbReference type="CDD" id="cd13659">
    <property type="entry name" value="PBP2_PotF"/>
    <property type="match status" value="1"/>
</dbReference>
<dbReference type="Proteomes" id="UP000654108">
    <property type="component" value="Unassembled WGS sequence"/>
</dbReference>
<dbReference type="AlphaFoldDB" id="A0A927FVJ3"/>
<feature type="chain" id="PRO_5037870951" description="Putrescine-binding periplasmic protein" evidence="6">
    <location>
        <begin position="21"/>
        <end position="363"/>
    </location>
</feature>
<dbReference type="PANTHER" id="PTHR30222">
    <property type="entry name" value="SPERMIDINE/PUTRESCINE-BINDING PERIPLASMIC PROTEIN"/>
    <property type="match status" value="1"/>
</dbReference>
<keyword evidence="4 5" id="KW-0574">Periplasm</keyword>
<evidence type="ECO:0000313" key="8">
    <source>
        <dbReference type="Proteomes" id="UP000654108"/>
    </source>
</evidence>
<dbReference type="Pfam" id="PF13416">
    <property type="entry name" value="SBP_bac_8"/>
    <property type="match status" value="1"/>
</dbReference>
<dbReference type="PANTHER" id="PTHR30222:SF12">
    <property type="entry name" value="NORSPERMIDINE SENSOR"/>
    <property type="match status" value="1"/>
</dbReference>
<dbReference type="PIRSF" id="PIRSF019574">
    <property type="entry name" value="Periplasmic_polyamine_BP"/>
    <property type="match status" value="1"/>
</dbReference>
<dbReference type="RefSeq" id="WP_191777908.1">
    <property type="nucleotide sequence ID" value="NZ_JACYFU010000005.1"/>
</dbReference>
<evidence type="ECO:0000256" key="4">
    <source>
        <dbReference type="ARBA" id="ARBA00022764"/>
    </source>
</evidence>
<organism evidence="7 8">
    <name type="scientific">Devosia oryzisoli</name>
    <dbReference type="NCBI Taxonomy" id="2774138"/>
    <lineage>
        <taxon>Bacteria</taxon>
        <taxon>Pseudomonadati</taxon>
        <taxon>Pseudomonadota</taxon>
        <taxon>Alphaproteobacteria</taxon>
        <taxon>Hyphomicrobiales</taxon>
        <taxon>Devosiaceae</taxon>
        <taxon>Devosia</taxon>
    </lineage>
</organism>
<evidence type="ECO:0000256" key="2">
    <source>
        <dbReference type="ARBA" id="ARBA00022448"/>
    </source>
</evidence>